<dbReference type="EMBL" id="BTGC01000003">
    <property type="protein sequence ID" value="GMM50894.1"/>
    <property type="molecule type" value="Genomic_DNA"/>
</dbReference>
<keyword evidence="2" id="KW-1185">Reference proteome</keyword>
<name>A0AAV5RHB3_STABA</name>
<evidence type="ECO:0000313" key="2">
    <source>
        <dbReference type="Proteomes" id="UP001362899"/>
    </source>
</evidence>
<comment type="caution">
    <text evidence="1">The sequence shown here is derived from an EMBL/GenBank/DDBJ whole genome shotgun (WGS) entry which is preliminary data.</text>
</comment>
<gene>
    <name evidence="1" type="ORF">DASB73_018520</name>
</gene>
<evidence type="ECO:0000313" key="1">
    <source>
        <dbReference type="EMBL" id="GMM50894.1"/>
    </source>
</evidence>
<dbReference type="InterPro" id="IPR029060">
    <property type="entry name" value="PIN-like_dom_sf"/>
</dbReference>
<accession>A0AAV5RHB3</accession>
<protein>
    <submittedName>
        <fullName evidence="1">Uncharacterized protein</fullName>
    </submittedName>
</protein>
<proteinExistence type="predicted"/>
<dbReference type="SUPFAM" id="SSF88723">
    <property type="entry name" value="PIN domain-like"/>
    <property type="match status" value="1"/>
</dbReference>
<reference evidence="1 2" key="1">
    <citation type="journal article" date="2023" name="Elife">
        <title>Identification of key yeast species and microbe-microbe interactions impacting larval growth of Drosophila in the wild.</title>
        <authorList>
            <person name="Mure A."/>
            <person name="Sugiura Y."/>
            <person name="Maeda R."/>
            <person name="Honda K."/>
            <person name="Sakurai N."/>
            <person name="Takahashi Y."/>
            <person name="Watada M."/>
            <person name="Katoh T."/>
            <person name="Gotoh A."/>
            <person name="Gotoh Y."/>
            <person name="Taniguchi I."/>
            <person name="Nakamura K."/>
            <person name="Hayashi T."/>
            <person name="Katayama T."/>
            <person name="Uemura T."/>
            <person name="Hattori Y."/>
        </authorList>
    </citation>
    <scope>NUCLEOTIDE SEQUENCE [LARGE SCALE GENOMIC DNA]</scope>
    <source>
        <strain evidence="1 2">SB-73</strain>
    </source>
</reference>
<organism evidence="1 2">
    <name type="scientific">Starmerella bacillaris</name>
    <name type="common">Yeast</name>
    <name type="synonym">Candida zemplinina</name>
    <dbReference type="NCBI Taxonomy" id="1247836"/>
    <lineage>
        <taxon>Eukaryota</taxon>
        <taxon>Fungi</taxon>
        <taxon>Dikarya</taxon>
        <taxon>Ascomycota</taxon>
        <taxon>Saccharomycotina</taxon>
        <taxon>Dipodascomycetes</taxon>
        <taxon>Dipodascales</taxon>
        <taxon>Trichomonascaceae</taxon>
        <taxon>Starmerella</taxon>
    </lineage>
</organism>
<dbReference type="Proteomes" id="UP001362899">
    <property type="component" value="Unassembled WGS sequence"/>
</dbReference>
<sequence>MGIVGLTGAVRRYRVKRDNSFFRGSDIYVDALNFSYFVNDIIFPEIQKQDSSKSIYDIYSVKFYEYVSRIITGFEPNSVTFVYDAFIGKEKLEVRLERKRAKLYRDGFRNVANCLTRTIAEHFPEVKVLYSGSEAEDYIMDSISRKQHCHRYQFVISNDSDFYRYAINNKNNVYIVPITEGIGKWTETIHLPQAIQRVDRDLIIHTPIEIEGETYVASGCYKRALYELINCCKYFNELFITLDQIICSMDIPAAYNAYPFYDCGSLFRQMFYGMIWEQHFNTKKELLEAKVTEWQQVGTSLKSCENDIMTGEELKLTSEKLKKMEVTDIFQEYFVPYIKDHELDEHITRKIISRVEGIVARNTSKRATSTSKNYNQDQLVLQYCLARGFIISLKYLNMILPISNDIERIELDFSIKGVMDAVAIDLDASLGGLSLSI</sequence>
<dbReference type="AlphaFoldDB" id="A0AAV5RHB3"/>